<name>A0ABU1J7Q4_9MICC</name>
<organism evidence="1 2">
    <name type="scientific">Arthrobacter russicus</name>
    <dbReference type="NCBI Taxonomy" id="172040"/>
    <lineage>
        <taxon>Bacteria</taxon>
        <taxon>Bacillati</taxon>
        <taxon>Actinomycetota</taxon>
        <taxon>Actinomycetes</taxon>
        <taxon>Micrococcales</taxon>
        <taxon>Micrococcaceae</taxon>
        <taxon>Arthrobacter</taxon>
    </lineage>
</organism>
<keyword evidence="2" id="KW-1185">Reference proteome</keyword>
<accession>A0ABU1J7Q4</accession>
<dbReference type="EMBL" id="JAVDQF010000001">
    <property type="protein sequence ID" value="MDR6268184.1"/>
    <property type="molecule type" value="Genomic_DNA"/>
</dbReference>
<dbReference type="Proteomes" id="UP001185069">
    <property type="component" value="Unassembled WGS sequence"/>
</dbReference>
<evidence type="ECO:0000313" key="1">
    <source>
        <dbReference type="EMBL" id="MDR6268184.1"/>
    </source>
</evidence>
<reference evidence="1 2" key="1">
    <citation type="submission" date="2023-07" db="EMBL/GenBank/DDBJ databases">
        <title>Sequencing the genomes of 1000 actinobacteria strains.</title>
        <authorList>
            <person name="Klenk H.-P."/>
        </authorList>
    </citation>
    <scope>NUCLEOTIDE SEQUENCE [LARGE SCALE GENOMIC DNA]</scope>
    <source>
        <strain evidence="1 2">DSM 14555</strain>
    </source>
</reference>
<evidence type="ECO:0000313" key="2">
    <source>
        <dbReference type="Proteomes" id="UP001185069"/>
    </source>
</evidence>
<protein>
    <submittedName>
        <fullName evidence="1">Uncharacterized protein</fullName>
    </submittedName>
</protein>
<proteinExistence type="predicted"/>
<sequence length="31" mass="3329">MTSIPVGSAKALHPLPVKLSDLSDPQELDRL</sequence>
<gene>
    <name evidence="1" type="ORF">JOE69_000422</name>
</gene>
<comment type="caution">
    <text evidence="1">The sequence shown here is derived from an EMBL/GenBank/DDBJ whole genome shotgun (WGS) entry which is preliminary data.</text>
</comment>